<feature type="domain" description="PX" evidence="10">
    <location>
        <begin position="71"/>
        <end position="186"/>
    </location>
</feature>
<dbReference type="eggNOG" id="KOG2273">
    <property type="taxonomic scope" value="Eukaryota"/>
</dbReference>
<keyword evidence="7" id="KW-0653">Protein transport</keyword>
<evidence type="ECO:0000256" key="3">
    <source>
        <dbReference type="ARBA" id="ARBA00010883"/>
    </source>
</evidence>
<evidence type="ECO:0000256" key="8">
    <source>
        <dbReference type="ARBA" id="ARBA00023136"/>
    </source>
</evidence>
<keyword evidence="6" id="KW-0963">Cytoplasm</keyword>
<evidence type="ECO:0000256" key="7">
    <source>
        <dbReference type="ARBA" id="ARBA00022927"/>
    </source>
</evidence>
<dbReference type="GO" id="GO:0005768">
    <property type="term" value="C:endosome"/>
    <property type="evidence" value="ECO:0007669"/>
    <property type="project" value="TreeGrafter"/>
</dbReference>
<proteinExistence type="inferred from homology"/>
<dbReference type="InterPro" id="IPR045734">
    <property type="entry name" value="Snx8_BAR_dom"/>
</dbReference>
<dbReference type="SMART" id="SM00312">
    <property type="entry name" value="PX"/>
    <property type="match status" value="1"/>
</dbReference>
<dbReference type="InterPro" id="IPR001683">
    <property type="entry name" value="PX_dom"/>
</dbReference>
<evidence type="ECO:0000259" key="10">
    <source>
        <dbReference type="PROSITE" id="PS50195"/>
    </source>
</evidence>
<dbReference type="PANTHER" id="PTHR47554">
    <property type="entry name" value="SORTING NEXIN MVP1"/>
    <property type="match status" value="1"/>
</dbReference>
<dbReference type="GO" id="GO:0042147">
    <property type="term" value="P:retrograde transport, endosome to Golgi"/>
    <property type="evidence" value="ECO:0007669"/>
    <property type="project" value="InterPro"/>
</dbReference>
<comment type="similarity">
    <text evidence="3">Belongs to the sorting nexin family.</text>
</comment>
<dbReference type="AlphaFoldDB" id="G7DU13"/>
<dbReference type="GO" id="GO:0016020">
    <property type="term" value="C:membrane"/>
    <property type="evidence" value="ECO:0007669"/>
    <property type="project" value="UniProtKB-SubCell"/>
</dbReference>
<comment type="subcellular location">
    <subcellularLocation>
        <location evidence="2">Cytoplasm</location>
    </subcellularLocation>
    <subcellularLocation>
        <location evidence="1">Membrane</location>
        <topology evidence="1">Peripheral membrane protein</topology>
        <orientation evidence="1">Cytoplasmic side</orientation>
    </subcellularLocation>
</comment>
<sequence>MSDGEADDSTGPLAHRADTSAESNDPWTRSAGPSQSDAAELYSGYPVTPTPDRESYDPLAAWETDDSSGDPGKVTVVLEDDLQGSWLGKYQVYRLTRSTTGQIIRRRYSDFAWLNDCLLARYPFRLLPSLPPKRLAVSGTQLATDQAFMDKRRRGLQRYSNAALAHPVLRRDGLLQTFFSTEVADLAAWRKSTPFTLQEESVERPLAAGTREESVPTDLDDRLAALKSVLPGLLAAWTRVMAALETLAAQQRAEMAEQTKAEEGLRATLDALRSDELAANVSQPLLQPVSTPILALADALGASAQVTTDHLHRQTEEALQNLKAHRELFTGFRLLLLRQDRLSPDNVATLKRQIAWATKRSQKAQEQRKPGYEAETQKYYDIIEKDQKTIDVLLKRRIYIRFCMWQEILYLFRRVALVGDSVKPMASLNHALYERLTAIYGQIENAF</sequence>
<dbReference type="OMA" id="CILVERM"/>
<evidence type="ECO:0000256" key="9">
    <source>
        <dbReference type="SAM" id="MobiDB-lite"/>
    </source>
</evidence>
<gene>
    <name evidence="11" type="primary">Mo00720</name>
    <name evidence="11" type="ORF">E5Q_00720</name>
</gene>
<feature type="region of interest" description="Disordered" evidence="9">
    <location>
        <begin position="1"/>
        <end position="73"/>
    </location>
</feature>
<evidence type="ECO:0000256" key="6">
    <source>
        <dbReference type="ARBA" id="ARBA00022490"/>
    </source>
</evidence>
<keyword evidence="5" id="KW-0813">Transport</keyword>
<reference evidence="11 12" key="2">
    <citation type="journal article" date="2012" name="Open Biol.">
        <title>Characteristics of nucleosomes and linker DNA regions on the genome of the basidiomycete Mixia osmundae revealed by mono- and dinucleosome mapping.</title>
        <authorList>
            <person name="Nishida H."/>
            <person name="Kondo S."/>
            <person name="Matsumoto T."/>
            <person name="Suzuki Y."/>
            <person name="Yoshikawa H."/>
            <person name="Taylor T.D."/>
            <person name="Sugiyama J."/>
        </authorList>
    </citation>
    <scope>NUCLEOTIDE SEQUENCE [LARGE SCALE GENOMIC DNA]</scope>
    <source>
        <strain evidence="12">CBS 9802 / IAM 14324 / JCM 22182 / KY 12970</strain>
    </source>
</reference>
<accession>G7DU13</accession>
<dbReference type="GO" id="GO:0032266">
    <property type="term" value="F:phosphatidylinositol-3-phosphate binding"/>
    <property type="evidence" value="ECO:0007669"/>
    <property type="project" value="TreeGrafter"/>
</dbReference>
<dbReference type="InterPro" id="IPR028662">
    <property type="entry name" value="SNX8/Mvp1"/>
</dbReference>
<dbReference type="Proteomes" id="UP000009131">
    <property type="component" value="Unassembled WGS sequence"/>
</dbReference>
<evidence type="ECO:0000313" key="11">
    <source>
        <dbReference type="EMBL" id="GAA94073.1"/>
    </source>
</evidence>
<keyword evidence="8" id="KW-0472">Membrane</keyword>
<evidence type="ECO:0000256" key="2">
    <source>
        <dbReference type="ARBA" id="ARBA00004496"/>
    </source>
</evidence>
<dbReference type="OrthoDB" id="10064318at2759"/>
<dbReference type="GO" id="GO:0006623">
    <property type="term" value="P:protein targeting to vacuole"/>
    <property type="evidence" value="ECO:0007669"/>
    <property type="project" value="TreeGrafter"/>
</dbReference>
<dbReference type="InParanoid" id="G7DU13"/>
<evidence type="ECO:0000256" key="4">
    <source>
        <dbReference type="ARBA" id="ARBA00014268"/>
    </source>
</evidence>
<dbReference type="STRING" id="764103.G7DU13"/>
<reference evidence="11 12" key="1">
    <citation type="journal article" date="2011" name="J. Gen. Appl. Microbiol.">
        <title>Draft genome sequencing of the enigmatic basidiomycete Mixia osmundae.</title>
        <authorList>
            <person name="Nishida H."/>
            <person name="Nagatsuka Y."/>
            <person name="Sugiyama J."/>
        </authorList>
    </citation>
    <scope>NUCLEOTIDE SEQUENCE [LARGE SCALE GENOMIC DNA]</scope>
    <source>
        <strain evidence="12">CBS 9802 / IAM 14324 / JCM 22182 / KY 12970</strain>
    </source>
</reference>
<dbReference type="HOGENOM" id="CLU_009058_1_1_1"/>
<dbReference type="RefSeq" id="XP_014565659.1">
    <property type="nucleotide sequence ID" value="XM_014710173.1"/>
</dbReference>
<evidence type="ECO:0000313" key="12">
    <source>
        <dbReference type="Proteomes" id="UP000009131"/>
    </source>
</evidence>
<dbReference type="InterPro" id="IPR036871">
    <property type="entry name" value="PX_dom_sf"/>
</dbReference>
<evidence type="ECO:0000256" key="5">
    <source>
        <dbReference type="ARBA" id="ARBA00022448"/>
    </source>
</evidence>
<evidence type="ECO:0000256" key="1">
    <source>
        <dbReference type="ARBA" id="ARBA00004287"/>
    </source>
</evidence>
<dbReference type="Gene3D" id="3.30.1520.10">
    <property type="entry name" value="Phox-like domain"/>
    <property type="match status" value="1"/>
</dbReference>
<organism evidence="11 12">
    <name type="scientific">Mixia osmundae (strain CBS 9802 / IAM 14324 / JCM 22182 / KY 12970)</name>
    <dbReference type="NCBI Taxonomy" id="764103"/>
    <lineage>
        <taxon>Eukaryota</taxon>
        <taxon>Fungi</taxon>
        <taxon>Dikarya</taxon>
        <taxon>Basidiomycota</taxon>
        <taxon>Pucciniomycotina</taxon>
        <taxon>Mixiomycetes</taxon>
        <taxon>Mixiales</taxon>
        <taxon>Mixiaceae</taxon>
        <taxon>Mixia</taxon>
    </lineage>
</organism>
<dbReference type="EMBL" id="BABT02000027">
    <property type="protein sequence ID" value="GAA94073.1"/>
    <property type="molecule type" value="Genomic_DNA"/>
</dbReference>
<dbReference type="PANTHER" id="PTHR47554:SF1">
    <property type="entry name" value="SORTING NEXIN MVP1"/>
    <property type="match status" value="1"/>
</dbReference>
<dbReference type="Pfam" id="PF19566">
    <property type="entry name" value="Snx8_BAR_dom"/>
    <property type="match status" value="1"/>
</dbReference>
<dbReference type="SUPFAM" id="SSF64268">
    <property type="entry name" value="PX domain"/>
    <property type="match status" value="1"/>
</dbReference>
<name>G7DU13_MIXOS</name>
<dbReference type="GO" id="GO:0005829">
    <property type="term" value="C:cytosol"/>
    <property type="evidence" value="ECO:0007669"/>
    <property type="project" value="GOC"/>
</dbReference>
<feature type="compositionally biased region" description="Polar residues" evidence="9">
    <location>
        <begin position="20"/>
        <end position="37"/>
    </location>
</feature>
<keyword evidence="12" id="KW-1185">Reference proteome</keyword>
<dbReference type="PROSITE" id="PS50195">
    <property type="entry name" value="PX"/>
    <property type="match status" value="1"/>
</dbReference>
<protein>
    <recommendedName>
        <fullName evidence="4">Sorting nexin MVP1</fullName>
    </recommendedName>
</protein>
<dbReference type="Pfam" id="PF00787">
    <property type="entry name" value="PX"/>
    <property type="match status" value="1"/>
</dbReference>
<comment type="caution">
    <text evidence="11">The sequence shown here is derived from an EMBL/GenBank/DDBJ whole genome shotgun (WGS) entry which is preliminary data.</text>
</comment>